<dbReference type="Proteomes" id="UP000196084">
    <property type="component" value="Unassembled WGS sequence"/>
</dbReference>
<dbReference type="InterPro" id="IPR011330">
    <property type="entry name" value="Glyco_hydro/deAcase_b/a-brl"/>
</dbReference>
<dbReference type="Pfam" id="PF10096">
    <property type="entry name" value="DUF2334"/>
    <property type="match status" value="1"/>
</dbReference>
<dbReference type="EMBL" id="MWPH01000003">
    <property type="protein sequence ID" value="OVE83998.1"/>
    <property type="molecule type" value="Genomic_DNA"/>
</dbReference>
<evidence type="ECO:0000313" key="1">
    <source>
        <dbReference type="EMBL" id="OVE83998.1"/>
    </source>
</evidence>
<protein>
    <submittedName>
        <fullName evidence="1">DUF2334 domain-containing protein</fullName>
    </submittedName>
</protein>
<dbReference type="RefSeq" id="WP_087715360.1">
    <property type="nucleotide sequence ID" value="NZ_MWPH01000003.1"/>
</dbReference>
<accession>A0A202E782</accession>
<keyword evidence="2" id="KW-1185">Reference proteome</keyword>
<dbReference type="AlphaFoldDB" id="A0A202E782"/>
<dbReference type="InterPro" id="IPR018763">
    <property type="entry name" value="DUF2334"/>
</dbReference>
<proteinExistence type="predicted"/>
<sequence>MSDVTEHVCERCRSDSLAPEHIVEHDCGHVAPSDAFADRCVKCGHETEDDTLRSVGTAAHCLACGHRTVTDLESAAPAGDGPEPVTFPTLPSPDDHWAWMPARFLPESGAMRQFMTSILVVLVLISGVAGALSVSPLLESEPEPVSVEQSWEEYDSVVIFRNDDIQPWYLPDELRAVNQVFIDEDVPVTLGVIPMVEGEAPLTDDEQTCAYLRSLEADHPGQFEMALHGYTHEPVTDFYGASEFGDLSADEQRERLAAGEEILADCVDSPSSTFIPPMNTYDETTVEVLADANYTTVSGGEWFTADYFDEPGRFDEGGLVHVPENTAMENWSAYADEDAAADSGNNETADATDVPLQDLESLTNQFDESHAENGVQVVMLHYQYFTTEEDLELLESLIQHMKGEDTAFLTLEQFALGLEQGTLEETDDGWRVLEPLSDAGDETASTDAAAERSNGNFRDLIATAQRGLHR</sequence>
<comment type="caution">
    <text evidence="1">The sequence shown here is derived from an EMBL/GenBank/DDBJ whole genome shotgun (WGS) entry which is preliminary data.</text>
</comment>
<reference evidence="1 2" key="1">
    <citation type="submission" date="2017-02" db="EMBL/GenBank/DDBJ databases">
        <title>Natronthermophilus aegyptiacus gen. nov.,sp. nov., an aerobic, extremely halophilic alkalithermophilic archaeon isolated from the athalassohaline Wadi An Natrun, Egypt.</title>
        <authorList>
            <person name="Zhao B."/>
        </authorList>
    </citation>
    <scope>NUCLEOTIDE SEQUENCE [LARGE SCALE GENOMIC DNA]</scope>
    <source>
        <strain evidence="1 2">CGMCC 1.3597</strain>
    </source>
</reference>
<organism evidence="1 2">
    <name type="scientific">Natronolimnobius baerhuensis</name>
    <dbReference type="NCBI Taxonomy" id="253108"/>
    <lineage>
        <taxon>Archaea</taxon>
        <taxon>Methanobacteriati</taxon>
        <taxon>Methanobacteriota</taxon>
        <taxon>Stenosarchaea group</taxon>
        <taxon>Halobacteria</taxon>
        <taxon>Halobacteriales</taxon>
        <taxon>Natrialbaceae</taxon>
        <taxon>Natronolimnobius</taxon>
    </lineage>
</organism>
<dbReference type="GO" id="GO:0005975">
    <property type="term" value="P:carbohydrate metabolic process"/>
    <property type="evidence" value="ECO:0007669"/>
    <property type="project" value="InterPro"/>
</dbReference>
<dbReference type="OrthoDB" id="306789at2157"/>
<name>A0A202E782_9EURY</name>
<dbReference type="SUPFAM" id="SSF88713">
    <property type="entry name" value="Glycoside hydrolase/deacetylase"/>
    <property type="match status" value="1"/>
</dbReference>
<dbReference type="Gene3D" id="3.20.20.370">
    <property type="entry name" value="Glycoside hydrolase/deacetylase"/>
    <property type="match status" value="1"/>
</dbReference>
<gene>
    <name evidence="1" type="ORF">B2G88_13275</name>
</gene>
<evidence type="ECO:0000313" key="2">
    <source>
        <dbReference type="Proteomes" id="UP000196084"/>
    </source>
</evidence>